<gene>
    <name evidence="2" type="ordered locus">Fluta_0538</name>
</gene>
<evidence type="ECO:0000313" key="2">
    <source>
        <dbReference type="EMBL" id="AEA42543.1"/>
    </source>
</evidence>
<organism evidence="2 3">
    <name type="scientific">Fluviicola taffensis (strain DSM 16823 / NCIMB 13979 / RW262)</name>
    <dbReference type="NCBI Taxonomy" id="755732"/>
    <lineage>
        <taxon>Bacteria</taxon>
        <taxon>Pseudomonadati</taxon>
        <taxon>Bacteroidota</taxon>
        <taxon>Flavobacteriia</taxon>
        <taxon>Flavobacteriales</taxon>
        <taxon>Crocinitomicaceae</taxon>
        <taxon>Fluviicola</taxon>
    </lineage>
</organism>
<reference evidence="3" key="2">
    <citation type="submission" date="2011-02" db="EMBL/GenBank/DDBJ databases">
        <title>The complete genome of Fluviicola taffensis DSM 16823.</title>
        <authorList>
            <consortium name="US DOE Joint Genome Institute (JGI-PGF)"/>
            <person name="Lucas S."/>
            <person name="Copeland A."/>
            <person name="Lapidus A."/>
            <person name="Bruce D."/>
            <person name="Goodwin L."/>
            <person name="Pitluck S."/>
            <person name="Kyrpides N."/>
            <person name="Mavromatis K."/>
            <person name="Ivanova N."/>
            <person name="Mikhailova N."/>
            <person name="Pagani I."/>
            <person name="Chertkov O."/>
            <person name="Detter J.C."/>
            <person name="Han C."/>
            <person name="Tapia R."/>
            <person name="Land M."/>
            <person name="Hauser L."/>
            <person name="Markowitz V."/>
            <person name="Cheng J.-F."/>
            <person name="Hugenholtz P."/>
            <person name="Woyke T."/>
            <person name="Wu D."/>
            <person name="Tindall B."/>
            <person name="Pomrenke H.G."/>
            <person name="Brambilla E."/>
            <person name="Klenk H.-P."/>
            <person name="Eisen J.A."/>
        </authorList>
    </citation>
    <scope>NUCLEOTIDE SEQUENCE [LARGE SCALE GENOMIC DNA]</scope>
    <source>
        <strain evidence="3">DSM 16823 / RW262 / RW262</strain>
    </source>
</reference>
<dbReference type="eggNOG" id="ENOG5030K02">
    <property type="taxonomic scope" value="Bacteria"/>
</dbReference>
<dbReference type="RefSeq" id="WP_013685317.1">
    <property type="nucleotide sequence ID" value="NC_015321.1"/>
</dbReference>
<accession>F2IFT5</accession>
<sequence length="136" mass="15337">MRTKNEFKDRPDKGEGSDHDSMKTLSSTTRKLSQEGYITQFKALKNGLESLETHKIFVPDEVKIINFYRFEGESDPSDSAILYVIETSTGEKGTLTDAYGVYTDQKVSEFVQQVEEIHKAKTNPPIDGRPEDQEAG</sequence>
<name>F2IFT5_FLUTR</name>
<feature type="region of interest" description="Disordered" evidence="1">
    <location>
        <begin position="1"/>
        <end position="30"/>
    </location>
</feature>
<keyword evidence="3" id="KW-1185">Reference proteome</keyword>
<dbReference type="AlphaFoldDB" id="F2IFT5"/>
<dbReference type="KEGG" id="fte:Fluta_0538"/>
<evidence type="ECO:0000313" key="3">
    <source>
        <dbReference type="Proteomes" id="UP000007463"/>
    </source>
</evidence>
<dbReference type="EMBL" id="CP002542">
    <property type="protein sequence ID" value="AEA42543.1"/>
    <property type="molecule type" value="Genomic_DNA"/>
</dbReference>
<dbReference type="Proteomes" id="UP000007463">
    <property type="component" value="Chromosome"/>
</dbReference>
<proteinExistence type="predicted"/>
<evidence type="ECO:0008006" key="4">
    <source>
        <dbReference type="Google" id="ProtNLM"/>
    </source>
</evidence>
<reference evidence="2 3" key="1">
    <citation type="journal article" date="2011" name="Stand. Genomic Sci.">
        <title>Complete genome sequence of the gliding freshwater bacterium Fluviicola taffensis type strain (RW262).</title>
        <authorList>
            <person name="Woyke T."/>
            <person name="Chertkov O."/>
            <person name="Lapidus A."/>
            <person name="Nolan M."/>
            <person name="Lucas S."/>
            <person name="Del Rio T.G."/>
            <person name="Tice H."/>
            <person name="Cheng J.F."/>
            <person name="Tapia R."/>
            <person name="Han C."/>
            <person name="Goodwin L."/>
            <person name="Pitluck S."/>
            <person name="Liolios K."/>
            <person name="Pagani I."/>
            <person name="Ivanova N."/>
            <person name="Huntemann M."/>
            <person name="Mavromatis K."/>
            <person name="Mikhailova N."/>
            <person name="Pati A."/>
            <person name="Chen A."/>
            <person name="Palaniappan K."/>
            <person name="Land M."/>
            <person name="Hauser L."/>
            <person name="Brambilla E.M."/>
            <person name="Rohde M."/>
            <person name="Mwirichia R."/>
            <person name="Sikorski J."/>
            <person name="Tindall B.J."/>
            <person name="Goker M."/>
            <person name="Bristow J."/>
            <person name="Eisen J.A."/>
            <person name="Markowitz V."/>
            <person name="Hugenholtz P."/>
            <person name="Klenk H.P."/>
            <person name="Kyrpides N.C."/>
        </authorList>
    </citation>
    <scope>NUCLEOTIDE SEQUENCE [LARGE SCALE GENOMIC DNA]</scope>
    <source>
        <strain evidence="3">DSM 16823 / RW262 / RW262</strain>
    </source>
</reference>
<dbReference type="HOGENOM" id="CLU_152583_1_0_10"/>
<feature type="region of interest" description="Disordered" evidence="1">
    <location>
        <begin position="117"/>
        <end position="136"/>
    </location>
</feature>
<dbReference type="STRING" id="755732.Fluta_0538"/>
<feature type="compositionally biased region" description="Basic and acidic residues" evidence="1">
    <location>
        <begin position="1"/>
        <end position="22"/>
    </location>
</feature>
<evidence type="ECO:0000256" key="1">
    <source>
        <dbReference type="SAM" id="MobiDB-lite"/>
    </source>
</evidence>
<protein>
    <recommendedName>
        <fullName evidence="4">Phosphoribosylpyrophosphate synthetase</fullName>
    </recommendedName>
</protein>